<dbReference type="NCBIfam" id="TIGR00119">
    <property type="entry name" value="acolac_sm"/>
    <property type="match status" value="1"/>
</dbReference>
<keyword evidence="5 8" id="KW-0028">Amino-acid biosynthesis</keyword>
<dbReference type="GO" id="GO:0003984">
    <property type="term" value="F:acetolactate synthase activity"/>
    <property type="evidence" value="ECO:0007669"/>
    <property type="project" value="UniProtKB-UniRule"/>
</dbReference>
<dbReference type="Proteomes" id="UP000250369">
    <property type="component" value="Unassembled WGS sequence"/>
</dbReference>
<comment type="pathway">
    <text evidence="1 8">Amino-acid biosynthesis; L-isoleucine biosynthesis; L-isoleucine from 2-oxobutanoate: step 1/4.</text>
</comment>
<comment type="subunit">
    <text evidence="4 8">Dimer of large and small chains.</text>
</comment>
<dbReference type="FunFam" id="3.30.70.1150:FF:000001">
    <property type="entry name" value="Acetolactate synthase small subunit"/>
    <property type="match status" value="1"/>
</dbReference>
<dbReference type="InterPro" id="IPR045865">
    <property type="entry name" value="ACT-like_dom_sf"/>
</dbReference>
<dbReference type="InterPro" id="IPR054480">
    <property type="entry name" value="AHAS_small-like_ACT"/>
</dbReference>
<dbReference type="Pfam" id="PF22629">
    <property type="entry name" value="ACT_AHAS_ss"/>
    <property type="match status" value="1"/>
</dbReference>
<evidence type="ECO:0000259" key="9">
    <source>
        <dbReference type="PROSITE" id="PS51671"/>
    </source>
</evidence>
<dbReference type="InterPro" id="IPR002912">
    <property type="entry name" value="ACT_dom"/>
</dbReference>
<dbReference type="PROSITE" id="PS51671">
    <property type="entry name" value="ACT"/>
    <property type="match status" value="1"/>
</dbReference>
<dbReference type="PANTHER" id="PTHR30239">
    <property type="entry name" value="ACETOLACTATE SYNTHASE SMALL SUBUNIT"/>
    <property type="match status" value="1"/>
</dbReference>
<gene>
    <name evidence="10" type="ORF">DQG23_05595</name>
</gene>
<dbReference type="Gene3D" id="3.30.70.260">
    <property type="match status" value="1"/>
</dbReference>
<dbReference type="CDD" id="cd04878">
    <property type="entry name" value="ACT_AHAS"/>
    <property type="match status" value="1"/>
</dbReference>
<evidence type="ECO:0000256" key="3">
    <source>
        <dbReference type="ARBA" id="ARBA00006341"/>
    </source>
</evidence>
<dbReference type="GO" id="GO:1990610">
    <property type="term" value="F:acetolactate synthase regulator activity"/>
    <property type="evidence" value="ECO:0007669"/>
    <property type="project" value="UniProtKB-UniRule"/>
</dbReference>
<reference evidence="10 11" key="1">
    <citation type="journal article" date="2009" name="Int. J. Syst. Evol. Microbiol.">
        <title>Paenibacillus contaminans sp. nov., isolated from a contaminated laboratory plate.</title>
        <authorList>
            <person name="Chou J.H."/>
            <person name="Lee J.H."/>
            <person name="Lin M.C."/>
            <person name="Chang P.S."/>
            <person name="Arun A.B."/>
            <person name="Young C.C."/>
            <person name="Chen W.M."/>
        </authorList>
    </citation>
    <scope>NUCLEOTIDE SEQUENCE [LARGE SCALE GENOMIC DNA]</scope>
    <source>
        <strain evidence="10 11">CKOBP-6</strain>
    </source>
</reference>
<dbReference type="UniPathway" id="UPA00049">
    <property type="reaction ID" value="UER00059"/>
</dbReference>
<evidence type="ECO:0000313" key="10">
    <source>
        <dbReference type="EMBL" id="RAV22414.1"/>
    </source>
</evidence>
<evidence type="ECO:0000256" key="6">
    <source>
        <dbReference type="ARBA" id="ARBA00023304"/>
    </source>
</evidence>
<accession>A0A329MRJ5</accession>
<evidence type="ECO:0000256" key="2">
    <source>
        <dbReference type="ARBA" id="ARBA00005025"/>
    </source>
</evidence>
<proteinExistence type="inferred from homology"/>
<evidence type="ECO:0000256" key="5">
    <source>
        <dbReference type="ARBA" id="ARBA00022605"/>
    </source>
</evidence>
<comment type="pathway">
    <text evidence="2 8">Amino-acid biosynthesis; L-valine biosynthesis; L-valine from pyruvate: step 1/4.</text>
</comment>
<feature type="domain" description="ACT" evidence="9">
    <location>
        <begin position="5"/>
        <end position="79"/>
    </location>
</feature>
<dbReference type="OrthoDB" id="9787365at2"/>
<dbReference type="InterPro" id="IPR027271">
    <property type="entry name" value="Acetolactate_synth/TF_NikR_C"/>
</dbReference>
<dbReference type="GO" id="GO:0005829">
    <property type="term" value="C:cytosol"/>
    <property type="evidence" value="ECO:0007669"/>
    <property type="project" value="TreeGrafter"/>
</dbReference>
<evidence type="ECO:0000256" key="8">
    <source>
        <dbReference type="RuleBase" id="RU368092"/>
    </source>
</evidence>
<dbReference type="InterPro" id="IPR039557">
    <property type="entry name" value="AHAS_ACT"/>
</dbReference>
<keyword evidence="6 8" id="KW-0100">Branched-chain amino acid biosynthesis</keyword>
<dbReference type="AlphaFoldDB" id="A0A329MRJ5"/>
<comment type="function">
    <text evidence="8">Catalyzes the conversion of 2 pyruvate molecules into acetolactate in the first common step of the biosynthetic pathway of the branched-amino acids such as leucine, isoleucine, and valine.</text>
</comment>
<dbReference type="RefSeq" id="WP_113029821.1">
    <property type="nucleotide sequence ID" value="NZ_QMFB01000002.1"/>
</dbReference>
<dbReference type="NCBIfam" id="NF008864">
    <property type="entry name" value="PRK11895.1"/>
    <property type="match status" value="1"/>
</dbReference>
<comment type="catalytic activity">
    <reaction evidence="7 8">
        <text>2 pyruvate + H(+) = (2S)-2-acetolactate + CO2</text>
        <dbReference type="Rhea" id="RHEA:25249"/>
        <dbReference type="ChEBI" id="CHEBI:15361"/>
        <dbReference type="ChEBI" id="CHEBI:15378"/>
        <dbReference type="ChEBI" id="CHEBI:16526"/>
        <dbReference type="ChEBI" id="CHEBI:58476"/>
        <dbReference type="EC" id="2.2.1.6"/>
    </reaction>
</comment>
<dbReference type="GO" id="GO:0009099">
    <property type="term" value="P:L-valine biosynthetic process"/>
    <property type="evidence" value="ECO:0007669"/>
    <property type="project" value="UniProtKB-UniRule"/>
</dbReference>
<dbReference type="GO" id="GO:0009097">
    <property type="term" value="P:isoleucine biosynthetic process"/>
    <property type="evidence" value="ECO:0007669"/>
    <property type="project" value="UniProtKB-UniRule"/>
</dbReference>
<evidence type="ECO:0000256" key="4">
    <source>
        <dbReference type="ARBA" id="ARBA00011744"/>
    </source>
</evidence>
<evidence type="ECO:0000256" key="7">
    <source>
        <dbReference type="ARBA" id="ARBA00048670"/>
    </source>
</evidence>
<comment type="caution">
    <text evidence="10">The sequence shown here is derived from an EMBL/GenBank/DDBJ whole genome shotgun (WGS) entry which is preliminary data.</text>
</comment>
<keyword evidence="8" id="KW-0808">Transferase</keyword>
<evidence type="ECO:0000313" key="11">
    <source>
        <dbReference type="Proteomes" id="UP000250369"/>
    </source>
</evidence>
<dbReference type="SUPFAM" id="SSF55021">
    <property type="entry name" value="ACT-like"/>
    <property type="match status" value="2"/>
</dbReference>
<protein>
    <recommendedName>
        <fullName evidence="8">Acetolactate synthase small subunit</fullName>
        <shortName evidence="8">AHAS</shortName>
        <shortName evidence="8">ALS</shortName>
        <ecNumber evidence="8">2.2.1.6</ecNumber>
    </recommendedName>
    <alternativeName>
        <fullName evidence="8">Acetohydroxy-acid synthase small subunit</fullName>
    </alternativeName>
</protein>
<dbReference type="InterPro" id="IPR004789">
    <property type="entry name" value="Acetalactate_synth_ssu"/>
</dbReference>
<dbReference type="InterPro" id="IPR019455">
    <property type="entry name" value="Acetolactate_synth_ssu_C"/>
</dbReference>
<dbReference type="Gene3D" id="3.30.70.1150">
    <property type="entry name" value="ACT-like. Chain A, domain 2"/>
    <property type="match status" value="1"/>
</dbReference>
<name>A0A329MRJ5_9BACL</name>
<keyword evidence="11" id="KW-1185">Reference proteome</keyword>
<sequence>MAKHTISVLASDKPGVLQRVSGLFARRGCNMESLTVGASEQEGMSRMIIVLDGEERMLEQMCKQLRKLIDVISAEPLERRRMVARELMLVKLRAEPAARPEIFGMIEAFRCSVVDVGLRSVVIQVSGDTDKNDALLQLLRPYGILEITRTGETAMNRGE</sequence>
<evidence type="ECO:0000256" key="1">
    <source>
        <dbReference type="ARBA" id="ARBA00004974"/>
    </source>
</evidence>
<dbReference type="Pfam" id="PF10369">
    <property type="entry name" value="ALS_ss_C"/>
    <property type="match status" value="1"/>
</dbReference>
<dbReference type="EC" id="2.2.1.6" evidence="8"/>
<dbReference type="EMBL" id="QMFB01000002">
    <property type="protein sequence ID" value="RAV22414.1"/>
    <property type="molecule type" value="Genomic_DNA"/>
</dbReference>
<comment type="similarity">
    <text evidence="3 8">Belongs to the acetolactate synthase small subunit family.</text>
</comment>
<dbReference type="PANTHER" id="PTHR30239:SF0">
    <property type="entry name" value="ACETOLACTATE SYNTHASE SMALL SUBUNIT 1, CHLOROPLASTIC"/>
    <property type="match status" value="1"/>
</dbReference>
<dbReference type="UniPathway" id="UPA00047">
    <property type="reaction ID" value="UER00055"/>
</dbReference>
<organism evidence="10 11">
    <name type="scientific">Paenibacillus contaminans</name>
    <dbReference type="NCBI Taxonomy" id="450362"/>
    <lineage>
        <taxon>Bacteria</taxon>
        <taxon>Bacillati</taxon>
        <taxon>Bacillota</taxon>
        <taxon>Bacilli</taxon>
        <taxon>Bacillales</taxon>
        <taxon>Paenibacillaceae</taxon>
        <taxon>Paenibacillus</taxon>
    </lineage>
</organism>